<keyword evidence="4 12" id="KW-0812">Transmembrane</keyword>
<reference evidence="13" key="5">
    <citation type="journal article" date="2021" name="G3 (Bethesda)">
        <title>Aegilops tauschii genome assembly Aet v5.0 features greater sequence contiguity and improved annotation.</title>
        <authorList>
            <person name="Wang L."/>
            <person name="Zhu T."/>
            <person name="Rodriguez J.C."/>
            <person name="Deal K.R."/>
            <person name="Dubcovsky J."/>
            <person name="McGuire P.E."/>
            <person name="Lux T."/>
            <person name="Spannagl M."/>
            <person name="Mayer K.F.X."/>
            <person name="Baldrich P."/>
            <person name="Meyers B.C."/>
            <person name="Huo N."/>
            <person name="Gu Y.Q."/>
            <person name="Zhou H."/>
            <person name="Devos K.M."/>
            <person name="Bennetzen J.L."/>
            <person name="Unver T."/>
            <person name="Budak H."/>
            <person name="Gulick P.J."/>
            <person name="Galiba G."/>
            <person name="Kalapos B."/>
            <person name="Nelson D.R."/>
            <person name="Li P."/>
            <person name="You F.M."/>
            <person name="Luo M.C."/>
            <person name="Dvorak J."/>
        </authorList>
    </citation>
    <scope>NUCLEOTIDE SEQUENCE [LARGE SCALE GENOMIC DNA]</scope>
    <source>
        <strain evidence="13">cv. AL8/78</strain>
    </source>
</reference>
<dbReference type="GO" id="GO:0046872">
    <property type="term" value="F:metal ion binding"/>
    <property type="evidence" value="ECO:0007669"/>
    <property type="project" value="UniProtKB-KW"/>
</dbReference>
<feature type="transmembrane region" description="Helical" evidence="12">
    <location>
        <begin position="467"/>
        <end position="489"/>
    </location>
</feature>
<name>A0A452Z3U6_AEGTS</name>
<comment type="similarity">
    <text evidence="2">Belongs to the cation transport ATPase (P-type) (TC 3.A.3) family. Type IIIA subfamily.</text>
</comment>
<dbReference type="FunFam" id="1.20.1110.10:FF:000168">
    <property type="match status" value="1"/>
</dbReference>
<organism evidence="13 14">
    <name type="scientific">Aegilops tauschii subsp. strangulata</name>
    <name type="common">Goatgrass</name>
    <dbReference type="NCBI Taxonomy" id="200361"/>
    <lineage>
        <taxon>Eukaryota</taxon>
        <taxon>Viridiplantae</taxon>
        <taxon>Streptophyta</taxon>
        <taxon>Embryophyta</taxon>
        <taxon>Tracheophyta</taxon>
        <taxon>Spermatophyta</taxon>
        <taxon>Magnoliopsida</taxon>
        <taxon>Liliopsida</taxon>
        <taxon>Poales</taxon>
        <taxon>Poaceae</taxon>
        <taxon>BOP clade</taxon>
        <taxon>Pooideae</taxon>
        <taxon>Triticodae</taxon>
        <taxon>Triticeae</taxon>
        <taxon>Triticinae</taxon>
        <taxon>Aegilops</taxon>
    </lineage>
</organism>
<reference evidence="13" key="3">
    <citation type="journal article" date="2017" name="Nature">
        <title>Genome sequence of the progenitor of the wheat D genome Aegilops tauschii.</title>
        <authorList>
            <person name="Luo M.C."/>
            <person name="Gu Y.Q."/>
            <person name="Puiu D."/>
            <person name="Wang H."/>
            <person name="Twardziok S.O."/>
            <person name="Deal K.R."/>
            <person name="Huo N."/>
            <person name="Zhu T."/>
            <person name="Wang L."/>
            <person name="Wang Y."/>
            <person name="McGuire P.E."/>
            <person name="Liu S."/>
            <person name="Long H."/>
            <person name="Ramasamy R.K."/>
            <person name="Rodriguez J.C."/>
            <person name="Van S.L."/>
            <person name="Yuan L."/>
            <person name="Wang Z."/>
            <person name="Xia Z."/>
            <person name="Xiao L."/>
            <person name="Anderson O.D."/>
            <person name="Ouyang S."/>
            <person name="Liang Y."/>
            <person name="Zimin A.V."/>
            <person name="Pertea G."/>
            <person name="Qi P."/>
            <person name="Bennetzen J.L."/>
            <person name="Dai X."/>
            <person name="Dawson M.W."/>
            <person name="Muller H.G."/>
            <person name="Kugler K."/>
            <person name="Rivarola-Duarte L."/>
            <person name="Spannagl M."/>
            <person name="Mayer K.F.X."/>
            <person name="Lu F.H."/>
            <person name="Bevan M.W."/>
            <person name="Leroy P."/>
            <person name="Li P."/>
            <person name="You F.M."/>
            <person name="Sun Q."/>
            <person name="Liu Z."/>
            <person name="Lyons E."/>
            <person name="Wicker T."/>
            <person name="Salzberg S.L."/>
            <person name="Devos K.M."/>
            <person name="Dvorak J."/>
        </authorList>
    </citation>
    <scope>NUCLEOTIDE SEQUENCE [LARGE SCALE GENOMIC DNA]</scope>
    <source>
        <strain evidence="13">cv. AL8/78</strain>
    </source>
</reference>
<keyword evidence="14" id="KW-1185">Reference proteome</keyword>
<dbReference type="InterPro" id="IPR018303">
    <property type="entry name" value="ATPase_P-typ_P_site"/>
</dbReference>
<dbReference type="InterPro" id="IPR023298">
    <property type="entry name" value="ATPase_P-typ_TM_dom_sf"/>
</dbReference>
<comment type="subcellular location">
    <subcellularLocation>
        <location evidence="1">Membrane</location>
        <topology evidence="1">Multi-pass membrane protein</topology>
    </subcellularLocation>
</comment>
<dbReference type="Gene3D" id="3.40.50.1000">
    <property type="entry name" value="HAD superfamily/HAD-like"/>
    <property type="match status" value="1"/>
</dbReference>
<keyword evidence="8" id="KW-0460">Magnesium</keyword>
<dbReference type="Gene3D" id="3.40.1110.10">
    <property type="entry name" value="Calcium-transporting ATPase, cytoplasmic domain N"/>
    <property type="match status" value="1"/>
</dbReference>
<dbReference type="FunFam" id="3.40.1110.10:FF:000191">
    <property type="entry name" value="Membrane H(+)-ATPase1"/>
    <property type="match status" value="1"/>
</dbReference>
<dbReference type="SUPFAM" id="SSF56784">
    <property type="entry name" value="HAD-like"/>
    <property type="match status" value="1"/>
</dbReference>
<evidence type="ECO:0000313" key="13">
    <source>
        <dbReference type="EnsemblPlants" id="AET1Gv20624600.11"/>
    </source>
</evidence>
<evidence type="ECO:0000256" key="6">
    <source>
        <dbReference type="ARBA" id="ARBA00022741"/>
    </source>
</evidence>
<dbReference type="Proteomes" id="UP000015105">
    <property type="component" value="Chromosome 1D"/>
</dbReference>
<dbReference type="InterPro" id="IPR023214">
    <property type="entry name" value="HAD_sf"/>
</dbReference>
<evidence type="ECO:0000256" key="5">
    <source>
        <dbReference type="ARBA" id="ARBA00022723"/>
    </source>
</evidence>
<keyword evidence="7" id="KW-0067">ATP-binding</keyword>
<keyword evidence="9 12" id="KW-1133">Transmembrane helix</keyword>
<protein>
    <recommendedName>
        <fullName evidence="15">P-type H(+)-exporting transporter</fullName>
    </recommendedName>
</protein>
<dbReference type="GO" id="GO:0016887">
    <property type="term" value="F:ATP hydrolysis activity"/>
    <property type="evidence" value="ECO:0007669"/>
    <property type="project" value="InterPro"/>
</dbReference>
<feature type="transmembrane region" description="Helical" evidence="12">
    <location>
        <begin position="430"/>
        <end position="447"/>
    </location>
</feature>
<evidence type="ECO:0000256" key="11">
    <source>
        <dbReference type="SAM" id="MobiDB-lite"/>
    </source>
</evidence>
<dbReference type="NCBIfam" id="TIGR01494">
    <property type="entry name" value="ATPase_P-type"/>
    <property type="match status" value="1"/>
</dbReference>
<accession>A0A452Z3U6</accession>
<feature type="compositionally biased region" description="Polar residues" evidence="11">
    <location>
        <begin position="1"/>
        <end position="12"/>
    </location>
</feature>
<evidence type="ECO:0000256" key="10">
    <source>
        <dbReference type="ARBA" id="ARBA00023136"/>
    </source>
</evidence>
<feature type="transmembrane region" description="Helical" evidence="12">
    <location>
        <begin position="509"/>
        <end position="529"/>
    </location>
</feature>
<dbReference type="InterPro" id="IPR023299">
    <property type="entry name" value="ATPase_P-typ_cyto_dom_N"/>
</dbReference>
<evidence type="ECO:0000256" key="2">
    <source>
        <dbReference type="ARBA" id="ARBA00008804"/>
    </source>
</evidence>
<feature type="compositionally biased region" description="Low complexity" evidence="11">
    <location>
        <begin position="102"/>
        <end position="125"/>
    </location>
</feature>
<feature type="transmembrane region" description="Helical" evidence="12">
    <location>
        <begin position="573"/>
        <end position="594"/>
    </location>
</feature>
<feature type="compositionally biased region" description="Basic residues" evidence="11">
    <location>
        <begin position="13"/>
        <end position="23"/>
    </location>
</feature>
<feature type="region of interest" description="Disordered" evidence="11">
    <location>
        <begin position="1"/>
        <end position="134"/>
    </location>
</feature>
<dbReference type="FunFam" id="3.40.50.1000:FF:000211">
    <property type="entry name" value="Plasma membrane ATPase"/>
    <property type="match status" value="1"/>
</dbReference>
<reference evidence="13" key="4">
    <citation type="submission" date="2019-03" db="UniProtKB">
        <authorList>
            <consortium name="EnsemblPlants"/>
        </authorList>
    </citation>
    <scope>IDENTIFICATION</scope>
</reference>
<keyword evidence="10 12" id="KW-0472">Membrane</keyword>
<evidence type="ECO:0008006" key="15">
    <source>
        <dbReference type="Google" id="ProtNLM"/>
    </source>
</evidence>
<evidence type="ECO:0000256" key="1">
    <source>
        <dbReference type="ARBA" id="ARBA00004141"/>
    </source>
</evidence>
<reference evidence="14" key="1">
    <citation type="journal article" date="2014" name="Science">
        <title>Ancient hybridizations among the ancestral genomes of bread wheat.</title>
        <authorList>
            <consortium name="International Wheat Genome Sequencing Consortium,"/>
            <person name="Marcussen T."/>
            <person name="Sandve S.R."/>
            <person name="Heier L."/>
            <person name="Spannagl M."/>
            <person name="Pfeifer M."/>
            <person name="Jakobsen K.S."/>
            <person name="Wulff B.B."/>
            <person name="Steuernagel B."/>
            <person name="Mayer K.F."/>
            <person name="Olsen O.A."/>
        </authorList>
    </citation>
    <scope>NUCLEOTIDE SEQUENCE [LARGE SCALE GENOMIC DNA]</scope>
    <source>
        <strain evidence="14">cv. AL8/78</strain>
    </source>
</reference>
<evidence type="ECO:0000256" key="4">
    <source>
        <dbReference type="ARBA" id="ARBA00022692"/>
    </source>
</evidence>
<sequence>ARTASPSSAPTNSKRKRAGHRTGRTSSASSRCSCSTQPSLTSRRATPAARPRRSWPTSPPRPSRRSRASRCPSPRTPATASTRAPRASRARSRPSSSPPACTPSSARQRTSSTAPTRSATSRSMAIGSHRLSKQGAITKRMTAIEEMAGMDVLCSDKTGTLTLNKLSVDRNLIEVFAVGVAKDEQILELCNCRDDVKNKAHAIIDKYAERGLRSLAVARQEVPEKSKDSSGGAWEFVGLLPLLDPPRHDSAETIKQALNLGVNVKMITGDQLAIAKETGRRLGMGTNMYPSSALLGQSVHESIVSLPVDELIEKADGFAGVFPEHKYEIVKKLQQMKHICGMTGDGVNDAPALKKADIGIAVADATDAARSASDIVLTEPGLSVIISAVLTSRAIFQRMKNYTIYAVSITIRIVLGFMLIALIWKFDFSPFMILVIAILNDGTIMTISKDRVKPSPHPDSWKLPEIFITGIVYGAYLAVTTVVFFFAMTSTDFFSEKFHVRSLRGNKDAMMSALYLQVSIISQALIFVTRSRRWCFQERPGLWLCFAFVVAQIIATVIAVYCNLPFAHIRGIGWGWAGVIWLYSIITFIPLDLFKFAIGYALSGKAWDT</sequence>
<dbReference type="EnsemblPlants" id="AET1Gv20624600.11">
    <property type="protein sequence ID" value="AET1Gv20624600.11"/>
    <property type="gene ID" value="AET1Gv20624600"/>
</dbReference>
<dbReference type="GO" id="GO:0005524">
    <property type="term" value="F:ATP binding"/>
    <property type="evidence" value="ECO:0007669"/>
    <property type="project" value="UniProtKB-KW"/>
</dbReference>
<evidence type="ECO:0000256" key="8">
    <source>
        <dbReference type="ARBA" id="ARBA00022842"/>
    </source>
</evidence>
<feature type="compositionally biased region" description="Low complexity" evidence="11">
    <location>
        <begin position="24"/>
        <end position="49"/>
    </location>
</feature>
<evidence type="ECO:0000256" key="12">
    <source>
        <dbReference type="SAM" id="Phobius"/>
    </source>
</evidence>
<dbReference type="Pfam" id="PF00702">
    <property type="entry name" value="Hydrolase"/>
    <property type="match status" value="1"/>
</dbReference>
<keyword evidence="3" id="KW-0597">Phosphoprotein</keyword>
<dbReference type="SUPFAM" id="SSF81665">
    <property type="entry name" value="Calcium ATPase, transmembrane domain M"/>
    <property type="match status" value="1"/>
</dbReference>
<feature type="transmembrane region" description="Helical" evidence="12">
    <location>
        <begin position="541"/>
        <end position="561"/>
    </location>
</feature>
<dbReference type="Gene3D" id="1.20.1110.10">
    <property type="entry name" value="Calcium-transporting ATPase, transmembrane domain"/>
    <property type="match status" value="1"/>
</dbReference>
<dbReference type="PRINTS" id="PR00120">
    <property type="entry name" value="HATPASE"/>
</dbReference>
<dbReference type="InterPro" id="IPR001757">
    <property type="entry name" value="P_typ_ATPase"/>
</dbReference>
<reference evidence="14" key="2">
    <citation type="journal article" date="2017" name="Nat. Plants">
        <title>The Aegilops tauschii genome reveals multiple impacts of transposons.</title>
        <authorList>
            <person name="Zhao G."/>
            <person name="Zou C."/>
            <person name="Li K."/>
            <person name="Wang K."/>
            <person name="Li T."/>
            <person name="Gao L."/>
            <person name="Zhang X."/>
            <person name="Wang H."/>
            <person name="Yang Z."/>
            <person name="Liu X."/>
            <person name="Jiang W."/>
            <person name="Mao L."/>
            <person name="Kong X."/>
            <person name="Jiao Y."/>
            <person name="Jia J."/>
        </authorList>
    </citation>
    <scope>NUCLEOTIDE SEQUENCE [LARGE SCALE GENOMIC DNA]</scope>
    <source>
        <strain evidence="14">cv. AL8/78</strain>
    </source>
</reference>
<evidence type="ECO:0000256" key="3">
    <source>
        <dbReference type="ARBA" id="ARBA00022553"/>
    </source>
</evidence>
<proteinExistence type="inferred from homology"/>
<dbReference type="PROSITE" id="PS00154">
    <property type="entry name" value="ATPASE_E1_E2"/>
    <property type="match status" value="1"/>
</dbReference>
<keyword evidence="6" id="KW-0547">Nucleotide-binding</keyword>
<dbReference type="PRINTS" id="PR00119">
    <property type="entry name" value="CATATPASE"/>
</dbReference>
<feature type="transmembrane region" description="Helical" evidence="12">
    <location>
        <begin position="402"/>
        <end position="424"/>
    </location>
</feature>
<evidence type="ECO:0000313" key="14">
    <source>
        <dbReference type="Proteomes" id="UP000015105"/>
    </source>
</evidence>
<evidence type="ECO:0000256" key="7">
    <source>
        <dbReference type="ARBA" id="ARBA00022840"/>
    </source>
</evidence>
<dbReference type="Gramene" id="AET1Gv20624600.11">
    <property type="protein sequence ID" value="AET1Gv20624600.11"/>
    <property type="gene ID" value="AET1Gv20624600"/>
</dbReference>
<feature type="compositionally biased region" description="Low complexity" evidence="11">
    <location>
        <begin position="69"/>
        <end position="85"/>
    </location>
</feature>
<dbReference type="InterPro" id="IPR036412">
    <property type="entry name" value="HAD-like_sf"/>
</dbReference>
<evidence type="ECO:0000256" key="9">
    <source>
        <dbReference type="ARBA" id="ARBA00022989"/>
    </source>
</evidence>
<dbReference type="GO" id="GO:0016020">
    <property type="term" value="C:membrane"/>
    <property type="evidence" value="ECO:0007669"/>
    <property type="project" value="UniProtKB-SubCell"/>
</dbReference>
<dbReference type="AlphaFoldDB" id="A0A452Z3U6"/>
<keyword evidence="5" id="KW-0479">Metal-binding</keyword>
<dbReference type="PANTHER" id="PTHR42861">
    <property type="entry name" value="CALCIUM-TRANSPORTING ATPASE"/>
    <property type="match status" value="1"/>
</dbReference>